<dbReference type="Proteomes" id="UP001283361">
    <property type="component" value="Unassembled WGS sequence"/>
</dbReference>
<dbReference type="AlphaFoldDB" id="A0AAE0Y810"/>
<dbReference type="InterPro" id="IPR001304">
    <property type="entry name" value="C-type_lectin-like"/>
</dbReference>
<proteinExistence type="predicted"/>
<dbReference type="CDD" id="cd00037">
    <property type="entry name" value="CLECT"/>
    <property type="match status" value="1"/>
</dbReference>
<accession>A0AAE0Y810</accession>
<dbReference type="Gene3D" id="3.10.100.10">
    <property type="entry name" value="Mannose-Binding Protein A, subunit A"/>
    <property type="match status" value="1"/>
</dbReference>
<dbReference type="PROSITE" id="PS00615">
    <property type="entry name" value="C_TYPE_LECTIN_1"/>
    <property type="match status" value="1"/>
</dbReference>
<name>A0AAE0Y810_9GAST</name>
<sequence>MNQFIWEQVSADNGQAYWIGLNDRNGEGKFEWLNETNGAMYSNWDIGQPNNIHYQMHSNSQDCVEFGNKYVTPKRWNDIDCDIPLKFICEKSTTG</sequence>
<keyword evidence="1" id="KW-1015">Disulfide bond</keyword>
<evidence type="ECO:0000259" key="2">
    <source>
        <dbReference type="PROSITE" id="PS50041"/>
    </source>
</evidence>
<dbReference type="Pfam" id="PF00059">
    <property type="entry name" value="Lectin_C"/>
    <property type="match status" value="1"/>
</dbReference>
<dbReference type="PROSITE" id="PS50041">
    <property type="entry name" value="C_TYPE_LECTIN_2"/>
    <property type="match status" value="1"/>
</dbReference>
<evidence type="ECO:0000313" key="4">
    <source>
        <dbReference type="Proteomes" id="UP001283361"/>
    </source>
</evidence>
<reference evidence="3" key="1">
    <citation type="journal article" date="2023" name="G3 (Bethesda)">
        <title>A reference genome for the long-term kleptoplast-retaining sea slug Elysia crispata morphotype clarki.</title>
        <authorList>
            <person name="Eastman K.E."/>
            <person name="Pendleton A.L."/>
            <person name="Shaikh M.A."/>
            <person name="Suttiyut T."/>
            <person name="Ogas R."/>
            <person name="Tomko P."/>
            <person name="Gavelis G."/>
            <person name="Widhalm J.R."/>
            <person name="Wisecaver J.H."/>
        </authorList>
    </citation>
    <scope>NUCLEOTIDE SEQUENCE</scope>
    <source>
        <strain evidence="3">ECLA1</strain>
    </source>
</reference>
<evidence type="ECO:0000256" key="1">
    <source>
        <dbReference type="ARBA" id="ARBA00023157"/>
    </source>
</evidence>
<dbReference type="InterPro" id="IPR016187">
    <property type="entry name" value="CTDL_fold"/>
</dbReference>
<evidence type="ECO:0000313" key="3">
    <source>
        <dbReference type="EMBL" id="KAK3736550.1"/>
    </source>
</evidence>
<keyword evidence="4" id="KW-1185">Reference proteome</keyword>
<gene>
    <name evidence="3" type="ORF">RRG08_051542</name>
</gene>
<feature type="domain" description="C-type lectin" evidence="2">
    <location>
        <begin position="1"/>
        <end position="90"/>
    </location>
</feature>
<dbReference type="SUPFAM" id="SSF56436">
    <property type="entry name" value="C-type lectin-like"/>
    <property type="match status" value="1"/>
</dbReference>
<organism evidence="3 4">
    <name type="scientific">Elysia crispata</name>
    <name type="common">lettuce slug</name>
    <dbReference type="NCBI Taxonomy" id="231223"/>
    <lineage>
        <taxon>Eukaryota</taxon>
        <taxon>Metazoa</taxon>
        <taxon>Spiralia</taxon>
        <taxon>Lophotrochozoa</taxon>
        <taxon>Mollusca</taxon>
        <taxon>Gastropoda</taxon>
        <taxon>Heterobranchia</taxon>
        <taxon>Euthyneura</taxon>
        <taxon>Panpulmonata</taxon>
        <taxon>Sacoglossa</taxon>
        <taxon>Placobranchoidea</taxon>
        <taxon>Plakobranchidae</taxon>
        <taxon>Elysia</taxon>
    </lineage>
</organism>
<dbReference type="InterPro" id="IPR016186">
    <property type="entry name" value="C-type_lectin-like/link_sf"/>
</dbReference>
<dbReference type="EMBL" id="JAWDGP010006702">
    <property type="protein sequence ID" value="KAK3736550.1"/>
    <property type="molecule type" value="Genomic_DNA"/>
</dbReference>
<dbReference type="InterPro" id="IPR018378">
    <property type="entry name" value="C-type_lectin_CS"/>
</dbReference>
<comment type="caution">
    <text evidence="3">The sequence shown here is derived from an EMBL/GenBank/DDBJ whole genome shotgun (WGS) entry which is preliminary data.</text>
</comment>
<dbReference type="PANTHER" id="PTHR22803">
    <property type="entry name" value="MANNOSE, PHOSPHOLIPASE, LECTIN RECEPTOR RELATED"/>
    <property type="match status" value="1"/>
</dbReference>
<dbReference type="InterPro" id="IPR050111">
    <property type="entry name" value="C-type_lectin/snaclec_domain"/>
</dbReference>
<protein>
    <recommendedName>
        <fullName evidence="2">C-type lectin domain-containing protein</fullName>
    </recommendedName>
</protein>